<dbReference type="InterPro" id="IPR000644">
    <property type="entry name" value="CBS_dom"/>
</dbReference>
<dbReference type="Pfam" id="PF01595">
    <property type="entry name" value="CNNM"/>
    <property type="match status" value="1"/>
</dbReference>
<dbReference type="GO" id="GO:0010960">
    <property type="term" value="P:magnesium ion homeostasis"/>
    <property type="evidence" value="ECO:0007669"/>
    <property type="project" value="InterPro"/>
</dbReference>
<dbReference type="FunFam" id="3.10.580.10:FF:000001">
    <property type="entry name" value="Putative metal transporter CNNM3 isoform 2"/>
    <property type="match status" value="1"/>
</dbReference>
<name>A0A2K6LUD4_RHIBE</name>
<protein>
    <recommendedName>
        <fullName evidence="13">Metal transporter</fullName>
    </recommendedName>
</protein>
<dbReference type="RefSeq" id="XP_017707208.1">
    <property type="nucleotide sequence ID" value="XM_017851719.1"/>
</dbReference>
<keyword evidence="9 11" id="KW-0129">CBS domain</keyword>
<evidence type="ECO:0000256" key="9">
    <source>
        <dbReference type="ARBA" id="ARBA00023122"/>
    </source>
</evidence>
<dbReference type="Proteomes" id="UP000233180">
    <property type="component" value="Unassembled WGS sequence"/>
</dbReference>
<reference evidence="17" key="2">
    <citation type="submission" date="2025-08" db="UniProtKB">
        <authorList>
            <consortium name="Ensembl"/>
        </authorList>
    </citation>
    <scope>IDENTIFICATION</scope>
</reference>
<dbReference type="Gene3D" id="2.60.120.10">
    <property type="entry name" value="Jelly Rolls"/>
    <property type="match status" value="1"/>
</dbReference>
<accession>A0A2K6LUD4</accession>
<keyword evidence="10 12" id="KW-0472">Membrane</keyword>
<keyword evidence="3" id="KW-0813">Transport</keyword>
<dbReference type="PROSITE" id="PS51371">
    <property type="entry name" value="CBS"/>
    <property type="match status" value="1"/>
</dbReference>
<keyword evidence="8" id="KW-0406">Ion transport</keyword>
<evidence type="ECO:0000256" key="14">
    <source>
        <dbReference type="SAM" id="MobiDB-lite"/>
    </source>
</evidence>
<dbReference type="GO" id="GO:0005886">
    <property type="term" value="C:plasma membrane"/>
    <property type="evidence" value="ECO:0007669"/>
    <property type="project" value="UniProtKB-SubCell"/>
</dbReference>
<evidence type="ECO:0000256" key="4">
    <source>
        <dbReference type="ARBA" id="ARBA00022475"/>
    </source>
</evidence>
<evidence type="ECO:0000256" key="10">
    <source>
        <dbReference type="ARBA" id="ARBA00023136"/>
    </source>
</evidence>
<dbReference type="SUPFAM" id="SSF54631">
    <property type="entry name" value="CBS-domain pair"/>
    <property type="match status" value="1"/>
</dbReference>
<comment type="function">
    <text evidence="13">Metal transporter.</text>
</comment>
<dbReference type="AlphaFoldDB" id="A0A2K6LUD4"/>
<dbReference type="InterPro" id="IPR046342">
    <property type="entry name" value="CBS_dom_sf"/>
</dbReference>
<feature type="transmembrane region" description="Helical" evidence="13">
    <location>
        <begin position="313"/>
        <end position="334"/>
    </location>
</feature>
<dbReference type="SUPFAM" id="SSF51206">
    <property type="entry name" value="cAMP-binding domain-like"/>
    <property type="match status" value="1"/>
</dbReference>
<dbReference type="InterPro" id="IPR018490">
    <property type="entry name" value="cNMP-bd_dom_sf"/>
</dbReference>
<dbReference type="GO" id="GO:0015095">
    <property type="term" value="F:magnesium ion transmembrane transporter activity"/>
    <property type="evidence" value="ECO:0007669"/>
    <property type="project" value="TreeGrafter"/>
</dbReference>
<dbReference type="Pfam" id="PF00571">
    <property type="entry name" value="CBS"/>
    <property type="match status" value="1"/>
</dbReference>
<keyword evidence="4" id="KW-1003">Cell membrane</keyword>
<evidence type="ECO:0000256" key="8">
    <source>
        <dbReference type="ARBA" id="ARBA00023065"/>
    </source>
</evidence>
<evidence type="ECO:0000256" key="5">
    <source>
        <dbReference type="ARBA" id="ARBA00022692"/>
    </source>
</evidence>
<feature type="domain" description="CNNM transmembrane" evidence="16">
    <location>
        <begin position="251"/>
        <end position="431"/>
    </location>
</feature>
<keyword evidence="6" id="KW-0677">Repeat</keyword>
<dbReference type="PROSITE" id="PS51846">
    <property type="entry name" value="CNNM"/>
    <property type="match status" value="1"/>
</dbReference>
<evidence type="ECO:0000259" key="15">
    <source>
        <dbReference type="PROSITE" id="PS51371"/>
    </source>
</evidence>
<dbReference type="InterPro" id="IPR014710">
    <property type="entry name" value="RmlC-like_jellyroll"/>
</dbReference>
<dbReference type="InterPro" id="IPR057492">
    <property type="entry name" value="Ig_CNNM1/2/4_N"/>
</dbReference>
<dbReference type="Pfam" id="PF25562">
    <property type="entry name" value="CNBH_CNNM2_C"/>
    <property type="match status" value="1"/>
</dbReference>
<dbReference type="OMA" id="MLEHYLF"/>
<comment type="similarity">
    <text evidence="2 13">Belongs to the ACDP family.</text>
</comment>
<keyword evidence="5 12" id="KW-0812">Transmembrane</keyword>
<dbReference type="GeneTree" id="ENSGT00940000159034"/>
<reference evidence="17 18" key="1">
    <citation type="submission" date="2016-06" db="EMBL/GenBank/DDBJ databases">
        <title>Genome of Rhinopithecus bieti.</title>
        <authorList>
            <person name="Wu"/>
            <person name="C.-I. and Zhang"/>
            <person name="Y."/>
        </authorList>
    </citation>
    <scope>NUCLEOTIDE SEQUENCE</scope>
</reference>
<feature type="region of interest" description="Disordered" evidence="14">
    <location>
        <begin position="121"/>
        <end position="151"/>
    </location>
</feature>
<comment type="subcellular location">
    <subcellularLocation>
        <location evidence="1 13">Cell membrane</location>
        <topology evidence="1 13">Multi-pass membrane protein</topology>
    </subcellularLocation>
</comment>
<evidence type="ECO:0000256" key="1">
    <source>
        <dbReference type="ARBA" id="ARBA00004651"/>
    </source>
</evidence>
<evidence type="ECO:0000256" key="2">
    <source>
        <dbReference type="ARBA" id="ARBA00010484"/>
    </source>
</evidence>
<evidence type="ECO:0000256" key="3">
    <source>
        <dbReference type="ARBA" id="ARBA00022448"/>
    </source>
</evidence>
<dbReference type="GeneID" id="108515103"/>
<keyword evidence="18" id="KW-1185">Reference proteome</keyword>
<dbReference type="InterPro" id="IPR045095">
    <property type="entry name" value="ACDP"/>
</dbReference>
<evidence type="ECO:0000256" key="6">
    <source>
        <dbReference type="ARBA" id="ARBA00022737"/>
    </source>
</evidence>
<evidence type="ECO:0000313" key="17">
    <source>
        <dbReference type="Ensembl" id="ENSRBIP00000027113.1"/>
    </source>
</evidence>
<reference evidence="17" key="3">
    <citation type="submission" date="2025-09" db="UniProtKB">
        <authorList>
            <consortium name="Ensembl"/>
        </authorList>
    </citation>
    <scope>IDENTIFICATION</scope>
</reference>
<dbReference type="InterPro" id="IPR002550">
    <property type="entry name" value="CNNM"/>
</dbReference>
<accession>A0AAJ7DK32</accession>
<evidence type="ECO:0000256" key="13">
    <source>
        <dbReference type="RuleBase" id="RU369091"/>
    </source>
</evidence>
<dbReference type="CTD" id="54805"/>
<dbReference type="Pfam" id="PF25511">
    <property type="entry name" value="Ig_CNNM4_N"/>
    <property type="match status" value="1"/>
</dbReference>
<dbReference type="PANTHER" id="PTHR12064:SF22">
    <property type="entry name" value="METAL TRANSPORTER CNNM2"/>
    <property type="match status" value="1"/>
</dbReference>
<evidence type="ECO:0000256" key="12">
    <source>
        <dbReference type="PROSITE-ProRule" id="PRU01193"/>
    </source>
</evidence>
<feature type="transmembrane region" description="Helical" evidence="13">
    <location>
        <begin position="255"/>
        <end position="279"/>
    </location>
</feature>
<feature type="transmembrane region" description="Helical" evidence="13">
    <location>
        <begin position="371"/>
        <end position="391"/>
    </location>
</feature>
<keyword evidence="7 12" id="KW-1133">Transmembrane helix</keyword>
<dbReference type="Ensembl" id="ENSRBIT00000051039.1">
    <property type="protein sequence ID" value="ENSRBIP00000027113.1"/>
    <property type="gene ID" value="ENSRBIG00000037414.1"/>
</dbReference>
<proteinExistence type="inferred from homology"/>
<feature type="transmembrane region" description="Helical" evidence="13">
    <location>
        <begin position="340"/>
        <end position="359"/>
    </location>
</feature>
<evidence type="ECO:0000256" key="11">
    <source>
        <dbReference type="PROSITE-ProRule" id="PRU00703"/>
    </source>
</evidence>
<dbReference type="InterPro" id="IPR044751">
    <property type="entry name" value="Ion_transp-like_CBS"/>
</dbReference>
<evidence type="ECO:0000256" key="7">
    <source>
        <dbReference type="ARBA" id="ARBA00022989"/>
    </source>
</evidence>
<gene>
    <name evidence="17" type="primary">CNNM2</name>
</gene>
<feature type="domain" description="CBS" evidence="15">
    <location>
        <begin position="518"/>
        <end position="584"/>
    </location>
</feature>
<evidence type="ECO:0000259" key="16">
    <source>
        <dbReference type="PROSITE" id="PS51846"/>
    </source>
</evidence>
<sequence length="853" mass="94339">MIGCGACEPKVKMAGGQAAAALPTWKMAARRSLSARGRGVLQAAAVRLLPLLLLSCCCGAGGCAAVGENEETVIIGLRLEDTNDVSFMEGGALRVSERTRVKLRVYGQNINNETWSRIAFTEHERRRHSPGERGLGGPAPPEPDSGPQRCGIRTSDIIILPHIILNRRTSGIIEIEIKPLRKMEKSKSYYLCTSLSTPALGAGGSGSAGGAVGGKGGSGVAGLPPPPWAETTWIYHDGEDTKMIVGEEKKFLLPFWLQVIFISLLLCLSGMFSGLNLGLMALDPMELRIVQNCGTEKEKNYAKRIEPVRRQGNYLLCSLLLGNVLVNTTLTILLDDIAGSGLVAVVVSTIGIVIFGEIVPQAICSRHGLAVGANTIFLTKFFMMMTFPASYPVSKLLDCVLGQEIGTVYNREKLLEMLRVTDPYNDLVKEELNIIQGALELRTKTVEDVMTPLRDCFMITGEAILDFNTMSEIMESGYTRIPVFEGERSNIVDLLFVKDLAFVDPDDCTPLKTITKFYNHPLHFVFNDTKLDAMLEEFKKGKSHLAIVQRVNNEGEGDPFYEVLGIVTLEDVIEEIIKSEILDETDLYTDNRTKKKVAHRERKQDFSAFKQTDSEMKVKISPQLLLAMHRFLATEVEAFSPSQMSEKILLRLLKHPNVIQELKYDEKNKKAPEYYLYQRNKPVDYFVLILQGKVEVEAGKEGMKFEASAFSYYGVMALTASPGENKSPPRPCGLNHSDSLSRSDRIDAVTPTLGSSNNQLNSSLLQVYIPDYSVRALSDLQFVKISRQQYQNALMASRMDKTPQSSDSENTKIELTLTELHDGLPDETANLLNEQNCVTHSKANHSLHNEGAI</sequence>
<evidence type="ECO:0000313" key="18">
    <source>
        <dbReference type="Proteomes" id="UP000233180"/>
    </source>
</evidence>
<dbReference type="Gene3D" id="3.10.580.10">
    <property type="entry name" value="CBS-domain"/>
    <property type="match status" value="1"/>
</dbReference>
<dbReference type="CDD" id="cd04590">
    <property type="entry name" value="CBS_pair_CorC_HlyC_assoc"/>
    <property type="match status" value="1"/>
</dbReference>
<organism evidence="17 18">
    <name type="scientific">Rhinopithecus bieti</name>
    <name type="common">Black snub-nosed monkey</name>
    <name type="synonym">Pygathrix bieti</name>
    <dbReference type="NCBI Taxonomy" id="61621"/>
    <lineage>
        <taxon>Eukaryota</taxon>
        <taxon>Metazoa</taxon>
        <taxon>Chordata</taxon>
        <taxon>Craniata</taxon>
        <taxon>Vertebrata</taxon>
        <taxon>Euteleostomi</taxon>
        <taxon>Mammalia</taxon>
        <taxon>Eutheria</taxon>
        <taxon>Euarchontoglires</taxon>
        <taxon>Primates</taxon>
        <taxon>Haplorrhini</taxon>
        <taxon>Catarrhini</taxon>
        <taxon>Cercopithecidae</taxon>
        <taxon>Colobinae</taxon>
        <taxon>Rhinopithecus</taxon>
    </lineage>
</organism>
<dbReference type="PANTHER" id="PTHR12064">
    <property type="entry name" value="METAL TRANSPORTER CNNM"/>
    <property type="match status" value="1"/>
</dbReference>